<evidence type="ECO:0000313" key="9">
    <source>
        <dbReference type="EMBL" id="ACK51377.1"/>
    </source>
</evidence>
<dbReference type="Gene3D" id="1.10.3720.10">
    <property type="entry name" value="MetI-like"/>
    <property type="match status" value="1"/>
</dbReference>
<feature type="domain" description="ABC transmembrane type-1" evidence="8">
    <location>
        <begin position="78"/>
        <end position="262"/>
    </location>
</feature>
<protein>
    <submittedName>
        <fullName evidence="9">Binding-protein-dependent transport systems inner membrane component</fullName>
    </submittedName>
</protein>
<name>B8EKK7_METSB</name>
<reference evidence="9 10" key="1">
    <citation type="journal article" date="2010" name="J. Bacteriol.">
        <title>Complete genome sequence of the aerobic facultative methanotroph Methylocella silvestris BL2.</title>
        <authorList>
            <person name="Chen Y."/>
            <person name="Crombie A."/>
            <person name="Rahman M.T."/>
            <person name="Dedysh S.N."/>
            <person name="Liesack W."/>
            <person name="Stott M.B."/>
            <person name="Alam M."/>
            <person name="Theisen A.R."/>
            <person name="Murrell J.C."/>
            <person name="Dunfield P.F."/>
        </authorList>
    </citation>
    <scope>NUCLEOTIDE SEQUENCE [LARGE SCALE GENOMIC DNA]</scope>
    <source>
        <strain evidence="10">DSM 15510 / CIP 108128 / LMG 27833 / NCIMB 13906 / BL2</strain>
    </source>
</reference>
<keyword evidence="4 7" id="KW-0812">Transmembrane</keyword>
<comment type="subcellular location">
    <subcellularLocation>
        <location evidence="1 7">Cell membrane</location>
        <topology evidence="1 7">Multi-pass membrane protein</topology>
    </subcellularLocation>
</comment>
<sequence>MTLAAPTTPARRVWRGITNFGGAATPHLLAALGLILFFTGWEIAARLNPSLSALIPMPSQIPRAWLDEISGGFWLAAVKNSLSHYLIGVAIGSSLGVAFGLVCGVLPWFEALLSGLVRLLRPIPGLAWVPFAILWFGLSSTAAAFVIAIAVFWINFYAAFGAVQAIDRDLMEVARAFGHGGFFGRLFKIALPAATPGILAGVRTGLGQAWMSVVAAELFGVPGIGARMMQAASLLATDLVVVYMLTMALLYAITDILFVAVRRRLTAWQS</sequence>
<dbReference type="PROSITE" id="PS50928">
    <property type="entry name" value="ABC_TM1"/>
    <property type="match status" value="1"/>
</dbReference>
<keyword evidence="10" id="KW-1185">Reference proteome</keyword>
<gene>
    <name evidence="9" type="ordered locus">Msil_2448</name>
</gene>
<keyword evidence="6 7" id="KW-0472">Membrane</keyword>
<evidence type="ECO:0000256" key="4">
    <source>
        <dbReference type="ARBA" id="ARBA00022692"/>
    </source>
</evidence>
<accession>B8EKK7</accession>
<feature type="transmembrane region" description="Helical" evidence="7">
    <location>
        <begin position="85"/>
        <end position="109"/>
    </location>
</feature>
<feature type="transmembrane region" description="Helical" evidence="7">
    <location>
        <begin position="240"/>
        <end position="261"/>
    </location>
</feature>
<dbReference type="eggNOG" id="COG0600">
    <property type="taxonomic scope" value="Bacteria"/>
</dbReference>
<dbReference type="SUPFAM" id="SSF161098">
    <property type="entry name" value="MetI-like"/>
    <property type="match status" value="1"/>
</dbReference>
<dbReference type="AlphaFoldDB" id="B8EKK7"/>
<feature type="transmembrane region" description="Helical" evidence="7">
    <location>
        <begin position="129"/>
        <end position="154"/>
    </location>
</feature>
<evidence type="ECO:0000256" key="3">
    <source>
        <dbReference type="ARBA" id="ARBA00022475"/>
    </source>
</evidence>
<dbReference type="STRING" id="395965.Msil_2448"/>
<comment type="similarity">
    <text evidence="7">Belongs to the binding-protein-dependent transport system permease family.</text>
</comment>
<organism evidence="9 10">
    <name type="scientific">Methylocella silvestris (strain DSM 15510 / CIP 108128 / LMG 27833 / NCIMB 13906 / BL2)</name>
    <dbReference type="NCBI Taxonomy" id="395965"/>
    <lineage>
        <taxon>Bacteria</taxon>
        <taxon>Pseudomonadati</taxon>
        <taxon>Pseudomonadota</taxon>
        <taxon>Alphaproteobacteria</taxon>
        <taxon>Hyphomicrobiales</taxon>
        <taxon>Beijerinckiaceae</taxon>
        <taxon>Methylocella</taxon>
    </lineage>
</organism>
<evidence type="ECO:0000256" key="2">
    <source>
        <dbReference type="ARBA" id="ARBA00022448"/>
    </source>
</evidence>
<dbReference type="GO" id="GO:0005886">
    <property type="term" value="C:plasma membrane"/>
    <property type="evidence" value="ECO:0007669"/>
    <property type="project" value="UniProtKB-SubCell"/>
</dbReference>
<dbReference type="Pfam" id="PF00528">
    <property type="entry name" value="BPD_transp_1"/>
    <property type="match status" value="1"/>
</dbReference>
<dbReference type="InterPro" id="IPR035906">
    <property type="entry name" value="MetI-like_sf"/>
</dbReference>
<dbReference type="Proteomes" id="UP000002257">
    <property type="component" value="Chromosome"/>
</dbReference>
<evidence type="ECO:0000256" key="7">
    <source>
        <dbReference type="RuleBase" id="RU363032"/>
    </source>
</evidence>
<dbReference type="InterPro" id="IPR000515">
    <property type="entry name" value="MetI-like"/>
</dbReference>
<evidence type="ECO:0000259" key="8">
    <source>
        <dbReference type="PROSITE" id="PS50928"/>
    </source>
</evidence>
<keyword evidence="5 7" id="KW-1133">Transmembrane helix</keyword>
<dbReference type="RefSeq" id="WP_012591446.1">
    <property type="nucleotide sequence ID" value="NC_011666.1"/>
</dbReference>
<dbReference type="CDD" id="cd06261">
    <property type="entry name" value="TM_PBP2"/>
    <property type="match status" value="1"/>
</dbReference>
<dbReference type="GO" id="GO:0055085">
    <property type="term" value="P:transmembrane transport"/>
    <property type="evidence" value="ECO:0007669"/>
    <property type="project" value="InterPro"/>
</dbReference>
<dbReference type="OrthoDB" id="8138334at2"/>
<proteinExistence type="inferred from homology"/>
<evidence type="ECO:0000256" key="1">
    <source>
        <dbReference type="ARBA" id="ARBA00004651"/>
    </source>
</evidence>
<keyword evidence="2 7" id="KW-0813">Transport</keyword>
<dbReference type="KEGG" id="msl:Msil_2448"/>
<keyword evidence="3" id="KW-1003">Cell membrane</keyword>
<evidence type="ECO:0000313" key="10">
    <source>
        <dbReference type="Proteomes" id="UP000002257"/>
    </source>
</evidence>
<dbReference type="HOGENOM" id="CLU_046113_1_2_5"/>
<feature type="transmembrane region" description="Helical" evidence="7">
    <location>
        <begin position="20"/>
        <end position="41"/>
    </location>
</feature>
<dbReference type="PANTHER" id="PTHR30151">
    <property type="entry name" value="ALKANE SULFONATE ABC TRANSPORTER-RELATED, MEMBRANE SUBUNIT"/>
    <property type="match status" value="1"/>
</dbReference>
<dbReference type="EMBL" id="CP001280">
    <property type="protein sequence ID" value="ACK51377.1"/>
    <property type="molecule type" value="Genomic_DNA"/>
</dbReference>
<evidence type="ECO:0000256" key="5">
    <source>
        <dbReference type="ARBA" id="ARBA00022989"/>
    </source>
</evidence>
<dbReference type="PANTHER" id="PTHR30151:SF16">
    <property type="entry name" value="ABC TRANSPORTER PERMEASE PROTEIN"/>
    <property type="match status" value="1"/>
</dbReference>
<evidence type="ECO:0000256" key="6">
    <source>
        <dbReference type="ARBA" id="ARBA00023136"/>
    </source>
</evidence>